<proteinExistence type="inferred from homology"/>
<evidence type="ECO:0000313" key="9">
    <source>
        <dbReference type="EMBL" id="CDF34654.1"/>
    </source>
</evidence>
<sequence length="343" mass="36536">MQAITIIPNPSGARSLSLTSTYPIPQPAPHEALIRIQLAGICGTDLEMLSGYKPLHAPQVLGHEFVGVIESYGAAVDRLLQLPRGTRVVAEINCVAHESPSRLASERAHDPDRTALGIFGRPGAFAELVTVPAINVHKVPDEVPDEMAVFAEPLAAACQVLHQTNPARDEPVAVLGAGRLGWLVAGMLAVCGYQPVMMARKQTDDVRMAKTEKLSKEFGVRLELVGEGLGDGEAKFPVVVDCTGASSGLALALQMVKPRGTIVLKSTTAAGSEETVDLTPLVVNEVTLLGSRCGPFPVALNLMESGSFDPRLLIEEVYSMSDADKAFRRAGERGVLKVLFRMS</sequence>
<name>R7Q9C2_CHOCR</name>
<dbReference type="GO" id="GO:0008270">
    <property type="term" value="F:zinc ion binding"/>
    <property type="evidence" value="ECO:0007669"/>
    <property type="project" value="InterPro"/>
</dbReference>
<feature type="domain" description="Alcohol dehydrogenase-like C-terminal" evidence="7">
    <location>
        <begin position="233"/>
        <end position="296"/>
    </location>
</feature>
<evidence type="ECO:0000259" key="8">
    <source>
        <dbReference type="Pfam" id="PF08240"/>
    </source>
</evidence>
<evidence type="ECO:0000259" key="7">
    <source>
        <dbReference type="Pfam" id="PF00107"/>
    </source>
</evidence>
<dbReference type="SUPFAM" id="SSF51735">
    <property type="entry name" value="NAD(P)-binding Rossmann-fold domains"/>
    <property type="match status" value="1"/>
</dbReference>
<dbReference type="PROSITE" id="PS00059">
    <property type="entry name" value="ADH_ZINC"/>
    <property type="match status" value="1"/>
</dbReference>
<dbReference type="InterPro" id="IPR013149">
    <property type="entry name" value="ADH-like_C"/>
</dbReference>
<dbReference type="KEGG" id="ccp:CHC_T00003357001"/>
<protein>
    <submittedName>
        <fullName evidence="9">Uncharacterized protein</fullName>
    </submittedName>
</protein>
<dbReference type="InterPro" id="IPR002328">
    <property type="entry name" value="ADH_Zn_CS"/>
</dbReference>
<comment type="cofactor">
    <cofactor evidence="1 6">
        <name>Zn(2+)</name>
        <dbReference type="ChEBI" id="CHEBI:29105"/>
    </cofactor>
</comment>
<feature type="domain" description="Alcohol dehydrogenase-like N-terminal" evidence="8">
    <location>
        <begin position="29"/>
        <end position="141"/>
    </location>
</feature>
<evidence type="ECO:0000256" key="4">
    <source>
        <dbReference type="ARBA" id="ARBA00022833"/>
    </source>
</evidence>
<dbReference type="Pfam" id="PF08240">
    <property type="entry name" value="ADH_N"/>
    <property type="match status" value="1"/>
</dbReference>
<gene>
    <name evidence="9" type="ORF">CHC_T00003357001</name>
</gene>
<dbReference type="InterPro" id="IPR036291">
    <property type="entry name" value="NAD(P)-bd_dom_sf"/>
</dbReference>
<dbReference type="OMA" id="DTMLGCG"/>
<dbReference type="AlphaFoldDB" id="R7Q9C2"/>
<dbReference type="PANTHER" id="PTHR43350">
    <property type="entry name" value="NAD-DEPENDENT ALCOHOL DEHYDROGENASE"/>
    <property type="match status" value="1"/>
</dbReference>
<evidence type="ECO:0000256" key="6">
    <source>
        <dbReference type="RuleBase" id="RU361277"/>
    </source>
</evidence>
<reference evidence="10" key="1">
    <citation type="journal article" date="2013" name="Proc. Natl. Acad. Sci. U.S.A.">
        <title>Genome structure and metabolic features in the red seaweed Chondrus crispus shed light on evolution of the Archaeplastida.</title>
        <authorList>
            <person name="Collen J."/>
            <person name="Porcel B."/>
            <person name="Carre W."/>
            <person name="Ball S.G."/>
            <person name="Chaparro C."/>
            <person name="Tonon T."/>
            <person name="Barbeyron T."/>
            <person name="Michel G."/>
            <person name="Noel B."/>
            <person name="Valentin K."/>
            <person name="Elias M."/>
            <person name="Artiguenave F."/>
            <person name="Arun A."/>
            <person name="Aury J.M."/>
            <person name="Barbosa-Neto J.F."/>
            <person name="Bothwell J.H."/>
            <person name="Bouget F.Y."/>
            <person name="Brillet L."/>
            <person name="Cabello-Hurtado F."/>
            <person name="Capella-Gutierrez S."/>
            <person name="Charrier B."/>
            <person name="Cladiere L."/>
            <person name="Cock J.M."/>
            <person name="Coelho S.M."/>
            <person name="Colleoni C."/>
            <person name="Czjzek M."/>
            <person name="Da Silva C."/>
            <person name="Delage L."/>
            <person name="Denoeud F."/>
            <person name="Deschamps P."/>
            <person name="Dittami S.M."/>
            <person name="Gabaldon T."/>
            <person name="Gachon C.M."/>
            <person name="Groisillier A."/>
            <person name="Herve C."/>
            <person name="Jabbari K."/>
            <person name="Katinka M."/>
            <person name="Kloareg B."/>
            <person name="Kowalczyk N."/>
            <person name="Labadie K."/>
            <person name="Leblanc C."/>
            <person name="Lopez P.J."/>
            <person name="McLachlan D.H."/>
            <person name="Meslet-Cladiere L."/>
            <person name="Moustafa A."/>
            <person name="Nehr Z."/>
            <person name="Nyvall Collen P."/>
            <person name="Panaud O."/>
            <person name="Partensky F."/>
            <person name="Poulain J."/>
            <person name="Rensing S.A."/>
            <person name="Rousvoal S."/>
            <person name="Samson G."/>
            <person name="Symeonidi A."/>
            <person name="Weissenbach J."/>
            <person name="Zambounis A."/>
            <person name="Wincker P."/>
            <person name="Boyen C."/>
        </authorList>
    </citation>
    <scope>NUCLEOTIDE SEQUENCE [LARGE SCALE GENOMIC DNA]</scope>
    <source>
        <strain evidence="10">cv. Stackhouse</strain>
    </source>
</reference>
<comment type="similarity">
    <text evidence="2 6">Belongs to the zinc-containing alcohol dehydrogenase family.</text>
</comment>
<dbReference type="GO" id="GO:0016491">
    <property type="term" value="F:oxidoreductase activity"/>
    <property type="evidence" value="ECO:0007669"/>
    <property type="project" value="UniProtKB-KW"/>
</dbReference>
<dbReference type="Gene3D" id="3.90.180.10">
    <property type="entry name" value="Medium-chain alcohol dehydrogenases, catalytic domain"/>
    <property type="match status" value="1"/>
</dbReference>
<dbReference type="OrthoDB" id="3941538at2759"/>
<dbReference type="SUPFAM" id="SSF50129">
    <property type="entry name" value="GroES-like"/>
    <property type="match status" value="1"/>
</dbReference>
<dbReference type="PANTHER" id="PTHR43350:SF2">
    <property type="entry name" value="GROES-LIKE ZINC-BINDING ALCOHOL DEHYDROGENASE FAMILY PROTEIN"/>
    <property type="match status" value="1"/>
</dbReference>
<evidence type="ECO:0000256" key="2">
    <source>
        <dbReference type="ARBA" id="ARBA00008072"/>
    </source>
</evidence>
<keyword evidence="3 6" id="KW-0479">Metal-binding</keyword>
<dbReference type="STRING" id="2769.R7Q9C2"/>
<dbReference type="Pfam" id="PF00107">
    <property type="entry name" value="ADH_zinc_N"/>
    <property type="match status" value="1"/>
</dbReference>
<evidence type="ECO:0000313" key="10">
    <source>
        <dbReference type="Proteomes" id="UP000012073"/>
    </source>
</evidence>
<dbReference type="EMBL" id="HG001704">
    <property type="protein sequence ID" value="CDF34654.1"/>
    <property type="molecule type" value="Genomic_DNA"/>
</dbReference>
<dbReference type="Proteomes" id="UP000012073">
    <property type="component" value="Unassembled WGS sequence"/>
</dbReference>
<dbReference type="Gramene" id="CDF34654">
    <property type="protein sequence ID" value="CDF34654"/>
    <property type="gene ID" value="CHC_T00003357001"/>
</dbReference>
<dbReference type="InterPro" id="IPR011032">
    <property type="entry name" value="GroES-like_sf"/>
</dbReference>
<evidence type="ECO:0000256" key="3">
    <source>
        <dbReference type="ARBA" id="ARBA00022723"/>
    </source>
</evidence>
<keyword evidence="10" id="KW-1185">Reference proteome</keyword>
<keyword evidence="5" id="KW-0560">Oxidoreductase</keyword>
<keyword evidence="4 6" id="KW-0862">Zinc</keyword>
<dbReference type="GeneID" id="17322205"/>
<organism evidence="9 10">
    <name type="scientific">Chondrus crispus</name>
    <name type="common">Carrageen Irish moss</name>
    <name type="synonym">Polymorpha crispa</name>
    <dbReference type="NCBI Taxonomy" id="2769"/>
    <lineage>
        <taxon>Eukaryota</taxon>
        <taxon>Rhodophyta</taxon>
        <taxon>Florideophyceae</taxon>
        <taxon>Rhodymeniophycidae</taxon>
        <taxon>Gigartinales</taxon>
        <taxon>Gigartinaceae</taxon>
        <taxon>Chondrus</taxon>
    </lineage>
</organism>
<evidence type="ECO:0000256" key="1">
    <source>
        <dbReference type="ARBA" id="ARBA00001947"/>
    </source>
</evidence>
<dbReference type="InterPro" id="IPR013154">
    <property type="entry name" value="ADH-like_N"/>
</dbReference>
<evidence type="ECO:0000256" key="5">
    <source>
        <dbReference type="ARBA" id="ARBA00023002"/>
    </source>
</evidence>
<accession>R7Q9C2</accession>
<dbReference type="RefSeq" id="XP_005714473.1">
    <property type="nucleotide sequence ID" value="XM_005714416.1"/>
</dbReference>
<dbReference type="Gene3D" id="3.40.50.720">
    <property type="entry name" value="NAD(P)-binding Rossmann-like Domain"/>
    <property type="match status" value="1"/>
</dbReference>
<dbReference type="PhylomeDB" id="R7Q9C2"/>